<dbReference type="GeneID" id="55611268"/>
<dbReference type="Proteomes" id="UP000262077">
    <property type="component" value="Segment"/>
</dbReference>
<reference evidence="2" key="1">
    <citation type="submission" date="2018-07" db="EMBL/GenBank/DDBJ databases">
        <authorList>
            <person name="Blumer L.S."/>
            <person name="Peister A."/>
            <person name="Ashby L.E."/>
            <person name="Bailey J.T."/>
            <person name="Douglas N.T.IV."/>
            <person name="Edwards J.M."/>
            <person name="Farrar A.M."/>
            <person name="Ford C."/>
            <person name="Frazier A.Jr."/>
            <person name="Freeman K.M."/>
            <person name="Hawkins D.A."/>
            <person name="Hoover D."/>
            <person name="Jones M.S."/>
            <person name="Magruder T.J."/>
            <person name="Phipps S.A."/>
            <person name="Ridley T.A."/>
            <person name="Scott S.M."/>
            <person name="Singleton G.II."/>
            <person name="Smith C.P."/>
            <person name="White Q.C."/>
            <person name="Wright J.K."/>
            <person name="Garlena R.A."/>
            <person name="Russell D.A."/>
            <person name="Pope W.H."/>
            <person name="Jacobs-Sera D."/>
            <person name="Hatfull G.F."/>
        </authorList>
    </citation>
    <scope>NUCLEOTIDE SEQUENCE [LARGE SCALE GENOMIC DNA]</scope>
</reference>
<dbReference type="EMBL" id="MH651187">
    <property type="protein sequence ID" value="AXQ64930.1"/>
    <property type="molecule type" value="Genomic_DNA"/>
</dbReference>
<dbReference type="KEGG" id="vg:55611268"/>
<keyword evidence="2" id="KW-1185">Reference proteome</keyword>
<sequence length="275" mass="28707">MSWPTTPDGNYYRFEGLIDIPVDPETGAAVLYLRPQGGMGVGIPAIANGEPGKHAELDETINLTVIEDGDPTQPSASFTTLVPPTTDTPGKWRLNLALPKGAKGDDGEAVWDPTDVAENPVAGQIPVVNDPADGFNLEAQKITEVFFPASINNTASGNANSTLAVVEIPARPYARRVRPVGYTVVTGEGADVRVDLVARLNGESGGNVVGRCPGITQTERLTLIPGKPTGSAGPYDTIAAGDTALVYIRCERQAGSVTYTTSASSSNFSVEVTPA</sequence>
<evidence type="ECO:0000313" key="1">
    <source>
        <dbReference type="EMBL" id="AXQ64930.1"/>
    </source>
</evidence>
<accession>A0A385DZJ9</accession>
<evidence type="ECO:0000313" key="2">
    <source>
        <dbReference type="Proteomes" id="UP000262077"/>
    </source>
</evidence>
<proteinExistence type="predicted"/>
<protein>
    <submittedName>
        <fullName evidence="1">Minor tail protein</fullName>
    </submittedName>
</protein>
<name>A0A385DZJ9_9CAUD</name>
<dbReference type="RefSeq" id="YP_009841044.1">
    <property type="nucleotide sequence ID" value="NC_048729.1"/>
</dbReference>
<gene>
    <name evidence="1" type="primary">19</name>
    <name evidence="1" type="ORF">SEA_RENAUD18_19</name>
</gene>
<organism evidence="1 2">
    <name type="scientific">Mycobacterium phage Renaud18</name>
    <dbReference type="NCBI Taxonomy" id="2301701"/>
    <lineage>
        <taxon>Viruses</taxon>
        <taxon>Duplodnaviria</taxon>
        <taxon>Heunggongvirae</taxon>
        <taxon>Uroviricota</taxon>
        <taxon>Caudoviricetes</taxon>
        <taxon>Gracegardnervirinae</taxon>
        <taxon>Thetabobvirus</taxon>
        <taxon>Thetabobvirus renaud18</taxon>
        <taxon>Mycobacterium virus Renaud18</taxon>
    </lineage>
</organism>